<proteinExistence type="predicted"/>
<organism evidence="1 2">
    <name type="scientific">Avena sativa</name>
    <name type="common">Oat</name>
    <dbReference type="NCBI Taxonomy" id="4498"/>
    <lineage>
        <taxon>Eukaryota</taxon>
        <taxon>Viridiplantae</taxon>
        <taxon>Streptophyta</taxon>
        <taxon>Embryophyta</taxon>
        <taxon>Tracheophyta</taxon>
        <taxon>Spermatophyta</taxon>
        <taxon>Magnoliopsida</taxon>
        <taxon>Liliopsida</taxon>
        <taxon>Poales</taxon>
        <taxon>Poaceae</taxon>
        <taxon>BOP clade</taxon>
        <taxon>Pooideae</taxon>
        <taxon>Poodae</taxon>
        <taxon>Poeae</taxon>
        <taxon>Poeae Chloroplast Group 1 (Aveneae type)</taxon>
        <taxon>Aveninae</taxon>
        <taxon>Avena</taxon>
    </lineage>
</organism>
<reference evidence="1" key="2">
    <citation type="submission" date="2025-09" db="UniProtKB">
        <authorList>
            <consortium name="EnsemblPlants"/>
        </authorList>
    </citation>
    <scope>IDENTIFICATION</scope>
</reference>
<protein>
    <submittedName>
        <fullName evidence="1">Uncharacterized protein</fullName>
    </submittedName>
</protein>
<dbReference type="Proteomes" id="UP001732700">
    <property type="component" value="Chromosome 1D"/>
</dbReference>
<keyword evidence="2" id="KW-1185">Reference proteome</keyword>
<sequence length="707" mass="77976">MSTTLLLPVLLLAAMVASAESLTLKPGCRPSCGGVEIPYPFGIGQGCFRPGFEILCDNNMAALGNTGQAIEVFVLSLSVTPRPEARVMVPVTWQCYNTSGDPIDWYIRTVDYNPAGVYRISNTRNELYVLGCNTFVYTNGGPRGRSTYSYYTGCAAYCDNAQSAKDGDCTGVGCCHVDIPPGLSDNKMRFTEDPNWSHSGMEFGLCDYAFIVEKGSYTFRAADLGMDGRRTSKPLRLDWAIRDSNGSSLACAEAPTMPGYTCVSEHSECVDSTNGPGYVCNCTQGYEGNPYQRMRARPRKEFPCNGICQDIEGSYNCKCRPGYESNGSPKENPCTPKFPLPAKIAIGIGLCVFFLVVGLLLAFIVHQKRKLAVHFEMNGGNILKKVIGLAIFTHKDLKKITNNNSDRLGNGYFGEVYKGTLFDEARTIVAVKSFIKVDKERIQEFTEEVMIQLRMAHPNVLKLMGCCLQLHIPMLVYEFAAKGSLRDILHGKKQQKLTTKLRLDIAIGSAHGLSYMHSEDIRHGDVKPDNILLNDNLIPKISDFGLSKLLNLGEKIAKKVIGCDSYMDPVFKNTGLLTPKSDVYSFGVVLLELISRKQIVYGPNGSLIIEFRHIYETEKSGRSMFDKEIVAQDDILILEEIGKLAMACLKEHQDSRPGMIEVAEQLMKLRKKTLDDASNNTEMGATADATLSVPPSPISDTTRLIHS</sequence>
<dbReference type="EnsemblPlants" id="AVESA.00010b.r2.1DG0162180.1">
    <property type="protein sequence ID" value="AVESA.00010b.r2.1DG0162180.1.CDS"/>
    <property type="gene ID" value="AVESA.00010b.r2.1DG0162180"/>
</dbReference>
<evidence type="ECO:0000313" key="1">
    <source>
        <dbReference type="EnsemblPlants" id="AVESA.00010b.r2.1DG0162180.1.CDS"/>
    </source>
</evidence>
<reference evidence="1" key="1">
    <citation type="submission" date="2021-05" db="EMBL/GenBank/DDBJ databases">
        <authorList>
            <person name="Scholz U."/>
            <person name="Mascher M."/>
            <person name="Fiebig A."/>
        </authorList>
    </citation>
    <scope>NUCLEOTIDE SEQUENCE [LARGE SCALE GENOMIC DNA]</scope>
</reference>
<accession>A0ACD5U1S2</accession>
<evidence type="ECO:0000313" key="2">
    <source>
        <dbReference type="Proteomes" id="UP001732700"/>
    </source>
</evidence>
<name>A0ACD5U1S2_AVESA</name>